<comment type="catalytic activity">
    <reaction evidence="1">
        <text>a 1,2-diacyl-sn-glycero-3-phosphocholine + H2O = a 1,2-diacyl-sn-glycero-3-phosphate + choline + H(+)</text>
        <dbReference type="Rhea" id="RHEA:14445"/>
        <dbReference type="ChEBI" id="CHEBI:15354"/>
        <dbReference type="ChEBI" id="CHEBI:15377"/>
        <dbReference type="ChEBI" id="CHEBI:15378"/>
        <dbReference type="ChEBI" id="CHEBI:57643"/>
        <dbReference type="ChEBI" id="CHEBI:58608"/>
        <dbReference type="EC" id="3.1.4.4"/>
    </reaction>
</comment>
<gene>
    <name evidence="8" type="primary">drmC</name>
    <name evidence="8" type="ORF">JQS43_10645</name>
</gene>
<evidence type="ECO:0000256" key="6">
    <source>
        <dbReference type="ARBA" id="ARBA00023098"/>
    </source>
</evidence>
<reference evidence="8" key="1">
    <citation type="submission" date="2021-02" db="EMBL/GenBank/DDBJ databases">
        <title>Natrosporangium hydrolyticum gen. nov., sp. nov, a haloalkaliphilic actinobacterium from a soda solonchak soil.</title>
        <authorList>
            <person name="Sorokin D.Y."/>
            <person name="Khijniak T.V."/>
            <person name="Zakharycheva A.P."/>
            <person name="Boueva O.V."/>
            <person name="Ariskina E.V."/>
            <person name="Hahnke R.L."/>
            <person name="Bunk B."/>
            <person name="Sproer C."/>
            <person name="Schumann P."/>
            <person name="Evtushenko L.I."/>
            <person name="Kublanov I.V."/>
        </authorList>
    </citation>
    <scope>NUCLEOTIDE SEQUENCE</scope>
    <source>
        <strain evidence="8">DSM 106523</strain>
    </source>
</reference>
<feature type="domain" description="PLD phosphodiesterase" evidence="7">
    <location>
        <begin position="182"/>
        <end position="209"/>
    </location>
</feature>
<protein>
    <recommendedName>
        <fullName evidence="3">phospholipase D</fullName>
        <ecNumber evidence="3">3.1.4.4</ecNumber>
    </recommendedName>
</protein>
<accession>A0A895YGK0</accession>
<evidence type="ECO:0000256" key="4">
    <source>
        <dbReference type="ARBA" id="ARBA00022801"/>
    </source>
</evidence>
<dbReference type="EMBL" id="CP070499">
    <property type="protein sequence ID" value="QSB16691.1"/>
    <property type="molecule type" value="Genomic_DNA"/>
</dbReference>
<dbReference type="Proteomes" id="UP000662857">
    <property type="component" value="Chromosome"/>
</dbReference>
<evidence type="ECO:0000313" key="8">
    <source>
        <dbReference type="EMBL" id="QSB16691.1"/>
    </source>
</evidence>
<evidence type="ECO:0000256" key="5">
    <source>
        <dbReference type="ARBA" id="ARBA00022963"/>
    </source>
</evidence>
<dbReference type="Gene3D" id="3.30.870.10">
    <property type="entry name" value="Endonuclease Chain A"/>
    <property type="match status" value="1"/>
</dbReference>
<dbReference type="Pfam" id="PF13091">
    <property type="entry name" value="PLDc_2"/>
    <property type="match status" value="1"/>
</dbReference>
<evidence type="ECO:0000259" key="7">
    <source>
        <dbReference type="PROSITE" id="PS50035"/>
    </source>
</evidence>
<dbReference type="AlphaFoldDB" id="A0A895YGK0"/>
<keyword evidence="5" id="KW-0442">Lipid degradation</keyword>
<dbReference type="PANTHER" id="PTHR43856:SF1">
    <property type="entry name" value="MITOCHONDRIAL CARDIOLIPIN HYDROLASE"/>
    <property type="match status" value="1"/>
</dbReference>
<dbReference type="SUPFAM" id="SSF56024">
    <property type="entry name" value="Phospholipase D/nuclease"/>
    <property type="match status" value="1"/>
</dbReference>
<dbReference type="GO" id="GO:0016042">
    <property type="term" value="P:lipid catabolic process"/>
    <property type="evidence" value="ECO:0007669"/>
    <property type="project" value="UniProtKB-KW"/>
</dbReference>
<evidence type="ECO:0000256" key="3">
    <source>
        <dbReference type="ARBA" id="ARBA00012027"/>
    </source>
</evidence>
<name>A0A895YGK0_9ACTN</name>
<keyword evidence="9" id="KW-1185">Reference proteome</keyword>
<dbReference type="InterPro" id="IPR025202">
    <property type="entry name" value="PLD-like_dom"/>
</dbReference>
<evidence type="ECO:0000256" key="2">
    <source>
        <dbReference type="ARBA" id="ARBA00008664"/>
    </source>
</evidence>
<comment type="similarity">
    <text evidence="2">Belongs to the phospholipase D family.</text>
</comment>
<dbReference type="SMART" id="SM00155">
    <property type="entry name" value="PLDc"/>
    <property type="match status" value="1"/>
</dbReference>
<dbReference type="InterPro" id="IPR051406">
    <property type="entry name" value="PLD_domain"/>
</dbReference>
<evidence type="ECO:0000256" key="1">
    <source>
        <dbReference type="ARBA" id="ARBA00000798"/>
    </source>
</evidence>
<dbReference type="GO" id="GO:0016891">
    <property type="term" value="F:RNA endonuclease activity producing 5'-phosphomonoesters, hydrolytic mechanism"/>
    <property type="evidence" value="ECO:0007669"/>
    <property type="project" value="TreeGrafter"/>
</dbReference>
<dbReference type="InterPro" id="IPR047955">
    <property type="entry name" value="DrmC-like"/>
</dbReference>
<dbReference type="PANTHER" id="PTHR43856">
    <property type="entry name" value="CARDIOLIPIN HYDROLASE"/>
    <property type="match status" value="1"/>
</dbReference>
<organism evidence="8 9">
    <name type="scientific">Natronosporangium hydrolyticum</name>
    <dbReference type="NCBI Taxonomy" id="2811111"/>
    <lineage>
        <taxon>Bacteria</taxon>
        <taxon>Bacillati</taxon>
        <taxon>Actinomycetota</taxon>
        <taxon>Actinomycetes</taxon>
        <taxon>Micromonosporales</taxon>
        <taxon>Micromonosporaceae</taxon>
        <taxon>Natronosporangium</taxon>
    </lineage>
</organism>
<dbReference type="KEGG" id="nhy:JQS43_10645"/>
<dbReference type="RefSeq" id="WP_239678920.1">
    <property type="nucleotide sequence ID" value="NZ_CP070499.1"/>
</dbReference>
<dbReference type="InterPro" id="IPR001736">
    <property type="entry name" value="PLipase_D/transphosphatidylase"/>
</dbReference>
<keyword evidence="4" id="KW-0378">Hydrolase</keyword>
<sequence length="245" mass="25405">MNAAFETASAALAAELGPDRLRRLAEAIEAGEPRYALSAIGLDHPAVAQLLAVLDAGPPELAASYLRGLAAGYAHRAAAVSAELVWTGPTTFDVPVRSTAQVLADLVDQAASELILVTYAARPHPPLLAALAAATDRGVSVWIVVETLGGAGSALQGEQPAKAFADLPKIPLFTWAIDRRPDGARMHAKLVVADERVLFVSSANLTAAGIGSNVEAGLLVSGGPAARRAAEHLRAMRRHGLLVRI</sequence>
<dbReference type="GO" id="GO:0006793">
    <property type="term" value="P:phosphorus metabolic process"/>
    <property type="evidence" value="ECO:0007669"/>
    <property type="project" value="UniProtKB-ARBA"/>
</dbReference>
<keyword evidence="6" id="KW-0443">Lipid metabolism</keyword>
<dbReference type="PROSITE" id="PS50035">
    <property type="entry name" value="PLD"/>
    <property type="match status" value="1"/>
</dbReference>
<dbReference type="GO" id="GO:0004630">
    <property type="term" value="F:phospholipase D activity"/>
    <property type="evidence" value="ECO:0007669"/>
    <property type="project" value="UniProtKB-EC"/>
</dbReference>
<proteinExistence type="inferred from homology"/>
<evidence type="ECO:0000313" key="9">
    <source>
        <dbReference type="Proteomes" id="UP000662857"/>
    </source>
</evidence>
<dbReference type="NCBIfam" id="NF038319">
    <property type="entry name" value="DISARM_DrmC_I"/>
    <property type="match status" value="1"/>
</dbReference>
<dbReference type="EC" id="3.1.4.4" evidence="3"/>